<dbReference type="Proteomes" id="UP001500767">
    <property type="component" value="Unassembled WGS sequence"/>
</dbReference>
<accession>A0ABP6XJB4</accession>
<comment type="caution">
    <text evidence="1">The sequence shown here is derived from an EMBL/GenBank/DDBJ whole genome shotgun (WGS) entry which is preliminary data.</text>
</comment>
<reference evidence="2" key="1">
    <citation type="journal article" date="2019" name="Int. J. Syst. Evol. Microbiol.">
        <title>The Global Catalogue of Microorganisms (GCM) 10K type strain sequencing project: providing services to taxonomists for standard genome sequencing and annotation.</title>
        <authorList>
            <consortium name="The Broad Institute Genomics Platform"/>
            <consortium name="The Broad Institute Genome Sequencing Center for Infectious Disease"/>
            <person name="Wu L."/>
            <person name="Ma J."/>
        </authorList>
    </citation>
    <scope>NUCLEOTIDE SEQUENCE [LARGE SCALE GENOMIC DNA]</scope>
    <source>
        <strain evidence="2">JCM 16540</strain>
    </source>
</reference>
<keyword evidence="2" id="KW-1185">Reference proteome</keyword>
<name>A0ABP6XJB4_9ACTN</name>
<organism evidence="1 2">
    <name type="scientific">Microlunatus spumicola</name>
    <dbReference type="NCBI Taxonomy" id="81499"/>
    <lineage>
        <taxon>Bacteria</taxon>
        <taxon>Bacillati</taxon>
        <taxon>Actinomycetota</taxon>
        <taxon>Actinomycetes</taxon>
        <taxon>Propionibacteriales</taxon>
        <taxon>Propionibacteriaceae</taxon>
        <taxon>Microlunatus</taxon>
    </lineage>
</organism>
<proteinExistence type="predicted"/>
<evidence type="ECO:0000313" key="1">
    <source>
        <dbReference type="EMBL" id="GAA3568003.1"/>
    </source>
</evidence>
<sequence length="114" mass="12538">MTSQPLDPASVPETRTSSAREFQIACEQAVAECRALGYAPTAWIAMMRGPGGATAAARRLLRSGDVQSGFERLIRMGRRDLTIEQAVLAERWTDLFTDDERAAALWRLEQGGAR</sequence>
<protein>
    <submittedName>
        <fullName evidence="1">Uncharacterized protein</fullName>
    </submittedName>
</protein>
<dbReference type="EMBL" id="BAAAYR010000002">
    <property type="protein sequence ID" value="GAA3568003.1"/>
    <property type="molecule type" value="Genomic_DNA"/>
</dbReference>
<evidence type="ECO:0000313" key="2">
    <source>
        <dbReference type="Proteomes" id="UP001500767"/>
    </source>
</evidence>
<gene>
    <name evidence="1" type="ORF">GCM10022197_25230</name>
</gene>